<dbReference type="Proteomes" id="UP000426246">
    <property type="component" value="Chromosome"/>
</dbReference>
<proteinExistence type="inferred from homology"/>
<dbReference type="GO" id="GO:0009847">
    <property type="term" value="P:spore germination"/>
    <property type="evidence" value="ECO:0007669"/>
    <property type="project" value="InterPro"/>
</dbReference>
<sequence>MDSTESVGKEPISKKLSENQDWLKQTLADCSDINFQLHHYGSNFELGALVVYCESLIQYLEINYLKKALQDLVPQIIGPATMVTLEEVILFFDQNGASSRQTEVVEKLEDAVKKIMYGHVVIIFDGWDKALCFHSICMEKRSISEPINESVVRGPHDSTVEDLTINLGLLRNRMKSEKFKIHKCFAAGETETEVVYGYLTGAVNPETLAEFKKRFELAIKHEILESSYIEELIEDSSYSPFPQYQYTERTDVAVAALLDGKIIVLVGGTPGILLCPGLFSDFFKSPEDYYVRTVFASLIRILRVVTFLLALTLPALYIAFSNFDSELIPTVLLLAVLDSREGIPFPTFIEAMLMEFLFEILREAGVRLPKPVGSAVSIVGALVIGQAAIIAKIASPVVIIIVALTGIASFSLPDYNMAIGIRILRFILMVFAAILGVFGLMIGLLFIFLHLVSLRSLGQPYMAPLAPFRFSELRDVLVRAPLKRLIRSPRNQHMHKFRKD</sequence>
<evidence type="ECO:0000313" key="4">
    <source>
        <dbReference type="EMBL" id="QGQ96820.1"/>
    </source>
</evidence>
<feature type="transmembrane region" description="Helical" evidence="3">
    <location>
        <begin position="304"/>
        <end position="323"/>
    </location>
</feature>
<accession>A0A6B8RKK3</accession>
<dbReference type="InterPro" id="IPR050768">
    <property type="entry name" value="UPF0353/GerABKA_families"/>
</dbReference>
<dbReference type="AlphaFoldDB" id="A0A6B8RKK3"/>
<feature type="transmembrane region" description="Helical" evidence="3">
    <location>
        <begin position="373"/>
        <end position="391"/>
    </location>
</feature>
<dbReference type="Pfam" id="PF03323">
    <property type="entry name" value="GerA"/>
    <property type="match status" value="1"/>
</dbReference>
<dbReference type="OrthoDB" id="1726708at2"/>
<dbReference type="InterPro" id="IPR004995">
    <property type="entry name" value="Spore_Ger"/>
</dbReference>
<dbReference type="KEGG" id="ppsc:EHS13_19010"/>
<keyword evidence="3" id="KW-1133">Transmembrane helix</keyword>
<feature type="transmembrane region" description="Helical" evidence="3">
    <location>
        <begin position="262"/>
        <end position="283"/>
    </location>
</feature>
<feature type="transmembrane region" description="Helical" evidence="3">
    <location>
        <begin position="427"/>
        <end position="452"/>
    </location>
</feature>
<evidence type="ECO:0000256" key="3">
    <source>
        <dbReference type="SAM" id="Phobius"/>
    </source>
</evidence>
<name>A0A6B8RKK3_9BACL</name>
<dbReference type="PIRSF" id="PIRSF005690">
    <property type="entry name" value="GerBA"/>
    <property type="match status" value="1"/>
</dbReference>
<comment type="similarity">
    <text evidence="1">Belongs to the GerABKA family.</text>
</comment>
<feature type="transmembrane region" description="Helical" evidence="3">
    <location>
        <begin position="397"/>
        <end position="415"/>
    </location>
</feature>
<gene>
    <name evidence="4" type="ORF">EHS13_19010</name>
</gene>
<dbReference type="PANTHER" id="PTHR22550:SF5">
    <property type="entry name" value="LEUCINE ZIPPER PROTEIN 4"/>
    <property type="match status" value="1"/>
</dbReference>
<keyword evidence="5" id="KW-1185">Reference proteome</keyword>
<dbReference type="PANTHER" id="PTHR22550">
    <property type="entry name" value="SPORE GERMINATION PROTEIN"/>
    <property type="match status" value="1"/>
</dbReference>
<evidence type="ECO:0000256" key="2">
    <source>
        <dbReference type="ARBA" id="ARBA00023136"/>
    </source>
</evidence>
<evidence type="ECO:0000256" key="1">
    <source>
        <dbReference type="ARBA" id="ARBA00005278"/>
    </source>
</evidence>
<dbReference type="RefSeq" id="WP_155701894.1">
    <property type="nucleotide sequence ID" value="NZ_CP034235.1"/>
</dbReference>
<keyword evidence="3" id="KW-0812">Transmembrane</keyword>
<organism evidence="4 5">
    <name type="scientific">Paenibacillus psychroresistens</name>
    <dbReference type="NCBI Taxonomy" id="1778678"/>
    <lineage>
        <taxon>Bacteria</taxon>
        <taxon>Bacillati</taxon>
        <taxon>Bacillota</taxon>
        <taxon>Bacilli</taxon>
        <taxon>Bacillales</taxon>
        <taxon>Paenibacillaceae</taxon>
        <taxon>Paenibacillus</taxon>
    </lineage>
</organism>
<evidence type="ECO:0000313" key="5">
    <source>
        <dbReference type="Proteomes" id="UP000426246"/>
    </source>
</evidence>
<protein>
    <submittedName>
        <fullName evidence="4">Spore germination protein</fullName>
    </submittedName>
</protein>
<keyword evidence="2 3" id="KW-0472">Membrane</keyword>
<dbReference type="GO" id="GO:0016020">
    <property type="term" value="C:membrane"/>
    <property type="evidence" value="ECO:0007669"/>
    <property type="project" value="InterPro"/>
</dbReference>
<dbReference type="EMBL" id="CP034235">
    <property type="protein sequence ID" value="QGQ96820.1"/>
    <property type="molecule type" value="Genomic_DNA"/>
</dbReference>
<reference evidence="5" key="1">
    <citation type="submission" date="2018-11" db="EMBL/GenBank/DDBJ databases">
        <title>Complete genome sequence of Paenibacillus sp. ML311-T8.</title>
        <authorList>
            <person name="Nam Y.-D."/>
            <person name="Kang J."/>
            <person name="Chung W.-H."/>
            <person name="Park Y.S."/>
        </authorList>
    </citation>
    <scope>NUCLEOTIDE SEQUENCE [LARGE SCALE GENOMIC DNA]</scope>
    <source>
        <strain evidence="5">ML311-T8</strain>
    </source>
</reference>